<feature type="compositionally biased region" description="Polar residues" evidence="1">
    <location>
        <begin position="121"/>
        <end position="133"/>
    </location>
</feature>
<proteinExistence type="predicted"/>
<dbReference type="RefSeq" id="WP_120403831.1">
    <property type="nucleotide sequence ID" value="NZ_RAXV01000052.1"/>
</dbReference>
<gene>
    <name evidence="2" type="ORF">D7V32_16065</name>
</gene>
<evidence type="ECO:0000313" key="3">
    <source>
        <dbReference type="Proteomes" id="UP000282388"/>
    </source>
</evidence>
<sequence length="133" mass="15969">MAQEVFENDLREILEKIQECKELSSKLLTKIEVHKQNKPLNPFKIGTWKKELSEMVNLHNNNIKVKWENLLLEYKSKENLGANYTYYEKAHTQLFKQNPDEYKKIQEFQKEIAENERQESINKAASRQNNKER</sequence>
<comment type="caution">
    <text evidence="2">The sequence shown here is derived from an EMBL/GenBank/DDBJ whole genome shotgun (WGS) entry which is preliminary data.</text>
</comment>
<keyword evidence="3" id="KW-1185">Reference proteome</keyword>
<dbReference type="EMBL" id="RAXV01000052">
    <property type="protein sequence ID" value="RKG29210.1"/>
    <property type="molecule type" value="Genomic_DNA"/>
</dbReference>
<organism evidence="2 3">
    <name type="scientific">Acinetobacter tianfuensis</name>
    <dbReference type="NCBI Taxonomy" id="2419603"/>
    <lineage>
        <taxon>Bacteria</taxon>
        <taxon>Pseudomonadati</taxon>
        <taxon>Pseudomonadota</taxon>
        <taxon>Gammaproteobacteria</taxon>
        <taxon>Moraxellales</taxon>
        <taxon>Moraxellaceae</taxon>
        <taxon>Acinetobacter</taxon>
    </lineage>
</organism>
<protein>
    <submittedName>
        <fullName evidence="2">Uncharacterized protein</fullName>
    </submittedName>
</protein>
<accession>A0A3A8EED5</accession>
<dbReference type="Proteomes" id="UP000282388">
    <property type="component" value="Unassembled WGS sequence"/>
</dbReference>
<reference evidence="2 3" key="1">
    <citation type="submission" date="2018-09" db="EMBL/GenBank/DDBJ databases">
        <title>The draft genome of Acinetobacter spp. strains.</title>
        <authorList>
            <person name="Qin J."/>
            <person name="Feng Y."/>
            <person name="Zong Z."/>
        </authorList>
    </citation>
    <scope>NUCLEOTIDE SEQUENCE [LARGE SCALE GENOMIC DNA]</scope>
    <source>
        <strain evidence="2 3">WCHAc060012</strain>
    </source>
</reference>
<evidence type="ECO:0000256" key="1">
    <source>
        <dbReference type="SAM" id="MobiDB-lite"/>
    </source>
</evidence>
<evidence type="ECO:0000313" key="2">
    <source>
        <dbReference type="EMBL" id="RKG29210.1"/>
    </source>
</evidence>
<name>A0A3A8EED5_9GAMM</name>
<dbReference type="OrthoDB" id="1826980at2"/>
<dbReference type="AlphaFoldDB" id="A0A3A8EED5"/>
<feature type="region of interest" description="Disordered" evidence="1">
    <location>
        <begin position="113"/>
        <end position="133"/>
    </location>
</feature>